<keyword evidence="3" id="KW-1185">Reference proteome</keyword>
<dbReference type="InterPro" id="IPR018966">
    <property type="entry name" value="VTC_domain"/>
</dbReference>
<reference evidence="3" key="1">
    <citation type="submission" date="2016-11" db="EMBL/GenBank/DDBJ databases">
        <authorList>
            <person name="Varghese N."/>
            <person name="Submissions S."/>
        </authorList>
    </citation>
    <scope>NUCLEOTIDE SEQUENCE [LARGE SCALE GENOMIC DNA]</scope>
    <source>
        <strain evidence="3">DSM 22638</strain>
    </source>
</reference>
<evidence type="ECO:0000313" key="3">
    <source>
        <dbReference type="Proteomes" id="UP000184532"/>
    </source>
</evidence>
<dbReference type="Pfam" id="PF09359">
    <property type="entry name" value="VTC"/>
    <property type="match status" value="1"/>
</dbReference>
<dbReference type="InterPro" id="IPR042267">
    <property type="entry name" value="VTC_sf"/>
</dbReference>
<dbReference type="Gene3D" id="3.20.100.30">
    <property type="entry name" value="VTC, catalytic tunnel domain"/>
    <property type="match status" value="1"/>
</dbReference>
<feature type="domain" description="VTC" evidence="1">
    <location>
        <begin position="49"/>
        <end position="241"/>
    </location>
</feature>
<dbReference type="RefSeq" id="WP_165614879.1">
    <property type="nucleotide sequence ID" value="NZ_FQWL01000002.1"/>
</dbReference>
<dbReference type="AlphaFoldDB" id="A0A1M5L3B0"/>
<dbReference type="Proteomes" id="UP000184532">
    <property type="component" value="Unassembled WGS sequence"/>
</dbReference>
<dbReference type="EMBL" id="FQWL01000002">
    <property type="protein sequence ID" value="SHG58903.1"/>
    <property type="molecule type" value="Genomic_DNA"/>
</dbReference>
<dbReference type="GO" id="GO:0006799">
    <property type="term" value="P:polyphosphate biosynthetic process"/>
    <property type="evidence" value="ECO:0007669"/>
    <property type="project" value="UniProtKB-ARBA"/>
</dbReference>
<organism evidence="2 3">
    <name type="scientific">Flagellimonas flava</name>
    <dbReference type="NCBI Taxonomy" id="570519"/>
    <lineage>
        <taxon>Bacteria</taxon>
        <taxon>Pseudomonadati</taxon>
        <taxon>Bacteroidota</taxon>
        <taxon>Flavobacteriia</taxon>
        <taxon>Flavobacteriales</taxon>
        <taxon>Flavobacteriaceae</taxon>
        <taxon>Flagellimonas</taxon>
    </lineage>
</organism>
<protein>
    <submittedName>
        <fullName evidence="2">VTC domain-containing protein</fullName>
    </submittedName>
</protein>
<evidence type="ECO:0000313" key="2">
    <source>
        <dbReference type="EMBL" id="SHG58903.1"/>
    </source>
</evidence>
<dbReference type="STRING" id="570519.SAMN04488116_1906"/>
<proteinExistence type="predicted"/>
<evidence type="ECO:0000259" key="1">
    <source>
        <dbReference type="Pfam" id="PF09359"/>
    </source>
</evidence>
<accession>A0A1M5L3B0</accession>
<sequence length="242" mass="28933">MVKAVNRDFNQKSQFKNLRFERKFIFQHLGLEDLIRNVVFTNSFGFEEIYTRRTVNNIYFDDNNFSFYKQNVAGDERREKYRLRWYNDVFSEIQSPTLEIKRKYGEVGDKISYKMDGFKADLNNLNLDAVTDKIVHALKEKGHVYPISRLQSLFPALYNSYERRYFLSHCQHFRITVDFNMAFFNPHFQSNYRVADRSIHDIVLELKYGREHDAESRILSQQIGARLSKNSKYVRGMDCIHS</sequence>
<gene>
    <name evidence="2" type="ORF">SAMN04488116_1906</name>
</gene>
<name>A0A1M5L3B0_9FLAO</name>